<evidence type="ECO:0000256" key="4">
    <source>
        <dbReference type="ARBA" id="ARBA00023163"/>
    </source>
</evidence>
<dbReference type="EMBL" id="JAQQXR010000011">
    <property type="protein sequence ID" value="MDC8760239.1"/>
    <property type="molecule type" value="Genomic_DNA"/>
</dbReference>
<dbReference type="InterPro" id="IPR036388">
    <property type="entry name" value="WH-like_DNA-bd_sf"/>
</dbReference>
<evidence type="ECO:0000256" key="3">
    <source>
        <dbReference type="ARBA" id="ARBA00023125"/>
    </source>
</evidence>
<organism evidence="6 7">
    <name type="scientific">Janthinobacterium fluminis</name>
    <dbReference type="NCBI Taxonomy" id="2987524"/>
    <lineage>
        <taxon>Bacteria</taxon>
        <taxon>Pseudomonadati</taxon>
        <taxon>Pseudomonadota</taxon>
        <taxon>Betaproteobacteria</taxon>
        <taxon>Burkholderiales</taxon>
        <taxon>Oxalobacteraceae</taxon>
        <taxon>Janthinobacterium</taxon>
    </lineage>
</organism>
<dbReference type="Pfam" id="PF00126">
    <property type="entry name" value="HTH_1"/>
    <property type="match status" value="1"/>
</dbReference>
<proteinExistence type="inferred from homology"/>
<reference evidence="6 7" key="1">
    <citation type="submission" date="2022-10" db="EMBL/GenBank/DDBJ databases">
        <title>Janthinobacterium sp. hw3 Genome sequencing.</title>
        <authorList>
            <person name="Park S."/>
        </authorList>
    </citation>
    <scope>NUCLEOTIDE SEQUENCE [LARGE SCALE GENOMIC DNA]</scope>
    <source>
        <strain evidence="7">hw3</strain>
    </source>
</reference>
<feature type="domain" description="HTH lysR-type" evidence="5">
    <location>
        <begin position="8"/>
        <end position="65"/>
    </location>
</feature>
<dbReference type="SUPFAM" id="SSF53850">
    <property type="entry name" value="Periplasmic binding protein-like II"/>
    <property type="match status" value="1"/>
</dbReference>
<evidence type="ECO:0000256" key="1">
    <source>
        <dbReference type="ARBA" id="ARBA00009437"/>
    </source>
</evidence>
<evidence type="ECO:0000259" key="5">
    <source>
        <dbReference type="PROSITE" id="PS50931"/>
    </source>
</evidence>
<dbReference type="Gene3D" id="3.40.190.10">
    <property type="entry name" value="Periplasmic binding protein-like II"/>
    <property type="match status" value="2"/>
</dbReference>
<keyword evidence="4" id="KW-0804">Transcription</keyword>
<dbReference type="PANTHER" id="PTHR30537:SF79">
    <property type="entry name" value="TRANSCRIPTIONAL REGULATOR-RELATED"/>
    <property type="match status" value="1"/>
</dbReference>
<gene>
    <name evidence="6" type="primary">gcvA</name>
    <name evidence="6" type="ORF">OIK44_21850</name>
</gene>
<comment type="similarity">
    <text evidence="1">Belongs to the LysR transcriptional regulatory family.</text>
</comment>
<keyword evidence="3" id="KW-0238">DNA-binding</keyword>
<accession>A0ABT5K5G6</accession>
<evidence type="ECO:0000313" key="6">
    <source>
        <dbReference type="EMBL" id="MDC8760239.1"/>
    </source>
</evidence>
<dbReference type="InterPro" id="IPR000847">
    <property type="entry name" value="LysR_HTH_N"/>
</dbReference>
<dbReference type="NCBIfam" id="NF008352">
    <property type="entry name" value="PRK11139.1"/>
    <property type="match status" value="1"/>
</dbReference>
<evidence type="ECO:0000313" key="7">
    <source>
        <dbReference type="Proteomes" id="UP001221208"/>
    </source>
</evidence>
<keyword evidence="7" id="KW-1185">Reference proteome</keyword>
<sequence length="321" mass="35536">MADLRRLPNLAALRAFEAAARHENFSRAAEEIHVTHGAVSHQVRGLEEELGVALFLRKGKRLTVTAEGQRFASTVRKALMEIATAAEALKATAGQKRLTITAMPSFAARWLAPRLGNFIDLYPDVEVVLQSSGQLVDLERQAVDVGIRFGTGNYPGLTVEKLMADYYYPAVSPKYNGGKLPATPHELAQFHMLRGDDEPWLPWLRAAGTDVAEPSGGIVFHDLAMLIRAAANGDGIALARHVIVAPELASGDLVRLFDTAVKCPYAYYFVCTPHTLLRPEVLAFRNWLFAQVAQFGAQSGWPELPNCNLQLYEHDYRQEWQ</sequence>
<dbReference type="InterPro" id="IPR036390">
    <property type="entry name" value="WH_DNA-bd_sf"/>
</dbReference>
<dbReference type="Gene3D" id="1.10.10.10">
    <property type="entry name" value="Winged helix-like DNA-binding domain superfamily/Winged helix DNA-binding domain"/>
    <property type="match status" value="1"/>
</dbReference>
<dbReference type="InterPro" id="IPR005119">
    <property type="entry name" value="LysR_subst-bd"/>
</dbReference>
<dbReference type="SUPFAM" id="SSF46785">
    <property type="entry name" value="Winged helix' DNA-binding domain"/>
    <property type="match status" value="1"/>
</dbReference>
<evidence type="ECO:0000256" key="2">
    <source>
        <dbReference type="ARBA" id="ARBA00023015"/>
    </source>
</evidence>
<name>A0ABT5K5G6_9BURK</name>
<dbReference type="Pfam" id="PF03466">
    <property type="entry name" value="LysR_substrate"/>
    <property type="match status" value="1"/>
</dbReference>
<dbReference type="PROSITE" id="PS50931">
    <property type="entry name" value="HTH_LYSR"/>
    <property type="match status" value="1"/>
</dbReference>
<protein>
    <submittedName>
        <fullName evidence="6">Transcriptional regulator GcvA</fullName>
    </submittedName>
</protein>
<dbReference type="PRINTS" id="PR00039">
    <property type="entry name" value="HTHLYSR"/>
</dbReference>
<keyword evidence="2" id="KW-0805">Transcription regulation</keyword>
<dbReference type="PANTHER" id="PTHR30537">
    <property type="entry name" value="HTH-TYPE TRANSCRIPTIONAL REGULATOR"/>
    <property type="match status" value="1"/>
</dbReference>
<dbReference type="InterPro" id="IPR058163">
    <property type="entry name" value="LysR-type_TF_proteobact-type"/>
</dbReference>
<dbReference type="Proteomes" id="UP001221208">
    <property type="component" value="Unassembled WGS sequence"/>
</dbReference>
<dbReference type="CDD" id="cd08432">
    <property type="entry name" value="PBP2_GcdR_TrpI_HvrB_AmpR_like"/>
    <property type="match status" value="1"/>
</dbReference>
<comment type="caution">
    <text evidence="6">The sequence shown here is derived from an EMBL/GenBank/DDBJ whole genome shotgun (WGS) entry which is preliminary data.</text>
</comment>
<dbReference type="RefSeq" id="WP_273673891.1">
    <property type="nucleotide sequence ID" value="NZ_JAQQXR010000011.1"/>
</dbReference>